<gene>
    <name evidence="1" type="ORF">CSSPJE1EN2_LOCUS20323</name>
</gene>
<evidence type="ECO:0000313" key="1">
    <source>
        <dbReference type="EMBL" id="CAK9878537.1"/>
    </source>
</evidence>
<dbReference type="Proteomes" id="UP001497522">
    <property type="component" value="Chromosome 6"/>
</dbReference>
<name>A0ABP1BR68_9BRYO</name>
<sequence>MGTTQYENRRQNKMTGAAAAQRRRVQECGGALLFLLRLSRDALQQQQASQGFAKFAPTLYRLNWRNPPHAHILQIDCRRMRDTLFRKPYSG</sequence>
<proteinExistence type="predicted"/>
<keyword evidence="2" id="KW-1185">Reference proteome</keyword>
<accession>A0ABP1BR68</accession>
<reference evidence="1" key="1">
    <citation type="submission" date="2024-03" db="EMBL/GenBank/DDBJ databases">
        <authorList>
            <consortium name="ELIXIR-Norway"/>
            <consortium name="Elixir Norway"/>
        </authorList>
    </citation>
    <scope>NUCLEOTIDE SEQUENCE</scope>
</reference>
<protein>
    <submittedName>
        <fullName evidence="1">Uncharacterized protein</fullName>
    </submittedName>
</protein>
<evidence type="ECO:0000313" key="2">
    <source>
        <dbReference type="Proteomes" id="UP001497522"/>
    </source>
</evidence>
<organism evidence="1 2">
    <name type="scientific">Sphagnum jensenii</name>
    <dbReference type="NCBI Taxonomy" id="128206"/>
    <lineage>
        <taxon>Eukaryota</taxon>
        <taxon>Viridiplantae</taxon>
        <taxon>Streptophyta</taxon>
        <taxon>Embryophyta</taxon>
        <taxon>Bryophyta</taxon>
        <taxon>Sphagnophytina</taxon>
        <taxon>Sphagnopsida</taxon>
        <taxon>Sphagnales</taxon>
        <taxon>Sphagnaceae</taxon>
        <taxon>Sphagnum</taxon>
    </lineage>
</organism>
<dbReference type="EMBL" id="OZ023707">
    <property type="protein sequence ID" value="CAK9878537.1"/>
    <property type="molecule type" value="Genomic_DNA"/>
</dbReference>